<evidence type="ECO:0000259" key="7">
    <source>
        <dbReference type="PROSITE" id="PS50966"/>
    </source>
</evidence>
<accession>A0AAW2BMR7</accession>
<evidence type="ECO:0000256" key="4">
    <source>
        <dbReference type="ARBA" id="ARBA00022833"/>
    </source>
</evidence>
<dbReference type="EMBL" id="JAZDWU010000011">
    <property type="protein sequence ID" value="KAK9987072.1"/>
    <property type="molecule type" value="Genomic_DNA"/>
</dbReference>
<dbReference type="GO" id="GO:0005634">
    <property type="term" value="C:nucleus"/>
    <property type="evidence" value="ECO:0007669"/>
    <property type="project" value="UniProtKB-SubCell"/>
</dbReference>
<dbReference type="InterPro" id="IPR007527">
    <property type="entry name" value="Znf_SWIM"/>
</dbReference>
<keyword evidence="6" id="KW-0539">Nucleus</keyword>
<dbReference type="PANTHER" id="PTHR31669">
    <property type="entry name" value="PROTEIN FAR1-RELATED SEQUENCE 10-RELATED"/>
    <property type="match status" value="1"/>
</dbReference>
<dbReference type="PROSITE" id="PS50966">
    <property type="entry name" value="ZF_SWIM"/>
    <property type="match status" value="1"/>
</dbReference>
<sequence length="177" mass="20180">MEKQVASLYTPTIFKKFRKELIGSMSVPLKRMARTDSFVTYKVTKGEKAESIVEFNSQDSTIKCSCKSFESVGILCSHALKLLNTRNIFEIPPQYILKRRAKFAKDGVKKGSVKVNDEDVRNTSSVASVDWKEKVEKDLYLNQGEASEETMEFQVQKKRKIEVRKKMNPPSSSMSLP</sequence>
<dbReference type="GO" id="GO:0006355">
    <property type="term" value="P:regulation of DNA-templated transcription"/>
    <property type="evidence" value="ECO:0007669"/>
    <property type="project" value="UniProtKB-UniRule"/>
</dbReference>
<keyword evidence="9" id="KW-1185">Reference proteome</keyword>
<dbReference type="Pfam" id="PF04434">
    <property type="entry name" value="SWIM"/>
    <property type="match status" value="1"/>
</dbReference>
<comment type="function">
    <text evidence="6">Putative transcription activator involved in regulating light control of development.</text>
</comment>
<keyword evidence="4 6" id="KW-0862">Zinc</keyword>
<evidence type="ECO:0000313" key="8">
    <source>
        <dbReference type="EMBL" id="KAK9987072.1"/>
    </source>
</evidence>
<dbReference type="SMART" id="SM00575">
    <property type="entry name" value="ZnF_PMZ"/>
    <property type="match status" value="1"/>
</dbReference>
<reference evidence="8 9" key="1">
    <citation type="submission" date="2024-01" db="EMBL/GenBank/DDBJ databases">
        <title>A telomere-to-telomere, gap-free genome of sweet tea (Lithocarpus litseifolius).</title>
        <authorList>
            <person name="Zhou J."/>
        </authorList>
    </citation>
    <scope>NUCLEOTIDE SEQUENCE [LARGE SCALE GENOMIC DNA]</scope>
    <source>
        <strain evidence="8">Zhou-2022a</strain>
        <tissue evidence="8">Leaf</tissue>
    </source>
</reference>
<keyword evidence="2 6" id="KW-0479">Metal-binding</keyword>
<dbReference type="Proteomes" id="UP001459277">
    <property type="component" value="Unassembled WGS sequence"/>
</dbReference>
<comment type="similarity">
    <text evidence="1 6">Belongs to the FHY3/FAR1 family.</text>
</comment>
<organism evidence="8 9">
    <name type="scientific">Lithocarpus litseifolius</name>
    <dbReference type="NCBI Taxonomy" id="425828"/>
    <lineage>
        <taxon>Eukaryota</taxon>
        <taxon>Viridiplantae</taxon>
        <taxon>Streptophyta</taxon>
        <taxon>Embryophyta</taxon>
        <taxon>Tracheophyta</taxon>
        <taxon>Spermatophyta</taxon>
        <taxon>Magnoliopsida</taxon>
        <taxon>eudicotyledons</taxon>
        <taxon>Gunneridae</taxon>
        <taxon>Pentapetalae</taxon>
        <taxon>rosids</taxon>
        <taxon>fabids</taxon>
        <taxon>Fagales</taxon>
        <taxon>Fagaceae</taxon>
        <taxon>Lithocarpus</taxon>
    </lineage>
</organism>
<dbReference type="InterPro" id="IPR006564">
    <property type="entry name" value="Znf_PMZ"/>
</dbReference>
<protein>
    <recommendedName>
        <fullName evidence="6">Protein FAR1-RELATED SEQUENCE</fullName>
    </recommendedName>
</protein>
<dbReference type="AlphaFoldDB" id="A0AAW2BMR7"/>
<feature type="domain" description="SWIM-type" evidence="7">
    <location>
        <begin position="49"/>
        <end position="87"/>
    </location>
</feature>
<evidence type="ECO:0000256" key="6">
    <source>
        <dbReference type="RuleBase" id="RU367018"/>
    </source>
</evidence>
<name>A0AAW2BMR7_9ROSI</name>
<evidence type="ECO:0000256" key="5">
    <source>
        <dbReference type="PROSITE-ProRule" id="PRU00325"/>
    </source>
</evidence>
<keyword evidence="3 5" id="KW-0863">Zinc-finger</keyword>
<dbReference type="GO" id="GO:0008270">
    <property type="term" value="F:zinc ion binding"/>
    <property type="evidence" value="ECO:0007669"/>
    <property type="project" value="UniProtKB-UniRule"/>
</dbReference>
<comment type="caution">
    <text evidence="8">The sequence shown here is derived from an EMBL/GenBank/DDBJ whole genome shotgun (WGS) entry which is preliminary data.</text>
</comment>
<gene>
    <name evidence="8" type="ORF">SO802_032023</name>
</gene>
<evidence type="ECO:0000256" key="3">
    <source>
        <dbReference type="ARBA" id="ARBA00022771"/>
    </source>
</evidence>
<evidence type="ECO:0000256" key="2">
    <source>
        <dbReference type="ARBA" id="ARBA00022723"/>
    </source>
</evidence>
<dbReference type="PANTHER" id="PTHR31669:SF282">
    <property type="entry name" value="PROTEIN FAR1-RELATED SEQUENCE"/>
    <property type="match status" value="1"/>
</dbReference>
<evidence type="ECO:0000256" key="1">
    <source>
        <dbReference type="ARBA" id="ARBA00005889"/>
    </source>
</evidence>
<comment type="subcellular location">
    <subcellularLocation>
        <location evidence="6">Nucleus</location>
    </subcellularLocation>
</comment>
<proteinExistence type="inferred from homology"/>
<evidence type="ECO:0000313" key="9">
    <source>
        <dbReference type="Proteomes" id="UP001459277"/>
    </source>
</evidence>
<dbReference type="InterPro" id="IPR031052">
    <property type="entry name" value="FHY3/FAR1"/>
</dbReference>